<comment type="caution">
    <text evidence="3">The sequence shown here is derived from an EMBL/GenBank/DDBJ whole genome shotgun (WGS) entry which is preliminary data.</text>
</comment>
<dbReference type="OrthoDB" id="139410at2"/>
<dbReference type="Pfam" id="PF00534">
    <property type="entry name" value="Glycos_transf_1"/>
    <property type="match status" value="1"/>
</dbReference>
<name>A0A229P674_9BACL</name>
<keyword evidence="4" id="KW-1185">Reference proteome</keyword>
<dbReference type="PANTHER" id="PTHR45947">
    <property type="entry name" value="SULFOQUINOVOSYL TRANSFERASE SQD2"/>
    <property type="match status" value="1"/>
</dbReference>
<evidence type="ECO:0000313" key="3">
    <source>
        <dbReference type="EMBL" id="OXM17587.1"/>
    </source>
</evidence>
<feature type="domain" description="Glycosyl transferase family 1" evidence="1">
    <location>
        <begin position="194"/>
        <end position="362"/>
    </location>
</feature>
<dbReference type="EMBL" id="NMUQ01000001">
    <property type="protein sequence ID" value="OXM17587.1"/>
    <property type="molecule type" value="Genomic_DNA"/>
</dbReference>
<dbReference type="Pfam" id="PF13439">
    <property type="entry name" value="Glyco_transf_4"/>
    <property type="match status" value="1"/>
</dbReference>
<dbReference type="InterPro" id="IPR028098">
    <property type="entry name" value="Glyco_trans_4-like_N"/>
</dbReference>
<dbReference type="Gene3D" id="3.40.50.2000">
    <property type="entry name" value="Glycogen Phosphorylase B"/>
    <property type="match status" value="2"/>
</dbReference>
<dbReference type="GO" id="GO:0016757">
    <property type="term" value="F:glycosyltransferase activity"/>
    <property type="evidence" value="ECO:0007669"/>
    <property type="project" value="InterPro"/>
</dbReference>
<dbReference type="AlphaFoldDB" id="A0A229P674"/>
<dbReference type="CDD" id="cd03801">
    <property type="entry name" value="GT4_PimA-like"/>
    <property type="match status" value="1"/>
</dbReference>
<evidence type="ECO:0000259" key="2">
    <source>
        <dbReference type="Pfam" id="PF13439"/>
    </source>
</evidence>
<sequence>MAKLKIAIVTPGSYPIPSAGSSSVERVVEKMVPLTAHAVEPVIYGRSAKGLGPVGQIGGVSCYRYPAVDKSAYVKQVSMSVRKHAPDLIEVENRPGYVLALGKNHPGARIWLNLHSSSFIGTGTISRERLRASFQRAEKIIVNSEFLRDEVIRRVPEAAPKLRVVHIGVETERFLSRWELEGTLQRERLRLQRGWAGRDVILFMGRLIPLKGVHHLLNVMPRIIQEHPQTLLVVVGSPFYGSHRSTSYSRMLLRMGESYRRHIQFVPYVPYTEVPDWFLAADVAAVPSGAREAFGLVNVEAMSCGIPVVASRAGGIKEIVVDGETGYLVDPERLEMELGDRLLQLLKDPSLREELGRRARERVEEQFTWQAAAERWLKLLEE</sequence>
<evidence type="ECO:0000259" key="1">
    <source>
        <dbReference type="Pfam" id="PF00534"/>
    </source>
</evidence>
<feature type="domain" description="Glycosyltransferase subfamily 4-like N-terminal" evidence="2">
    <location>
        <begin position="73"/>
        <end position="173"/>
    </location>
</feature>
<dbReference type="InterPro" id="IPR001296">
    <property type="entry name" value="Glyco_trans_1"/>
</dbReference>
<reference evidence="3 4" key="1">
    <citation type="submission" date="2017-07" db="EMBL/GenBank/DDBJ databases">
        <title>Paenibacillus herberti R33 genome sequencing and assembly.</title>
        <authorList>
            <person name="Su W."/>
        </authorList>
    </citation>
    <scope>NUCLEOTIDE SEQUENCE [LARGE SCALE GENOMIC DNA]</scope>
    <source>
        <strain evidence="3 4">R33</strain>
    </source>
</reference>
<keyword evidence="3" id="KW-0808">Transferase</keyword>
<protein>
    <submittedName>
        <fullName evidence="3">Glycosyl transferase family 1</fullName>
    </submittedName>
</protein>
<accession>A0A229P674</accession>
<gene>
    <name evidence="3" type="ORF">CGZ75_11110</name>
</gene>
<evidence type="ECO:0000313" key="4">
    <source>
        <dbReference type="Proteomes" id="UP000215145"/>
    </source>
</evidence>
<dbReference type="SUPFAM" id="SSF53756">
    <property type="entry name" value="UDP-Glycosyltransferase/glycogen phosphorylase"/>
    <property type="match status" value="1"/>
</dbReference>
<proteinExistence type="predicted"/>
<dbReference type="PANTHER" id="PTHR45947:SF3">
    <property type="entry name" value="SULFOQUINOVOSYL TRANSFERASE SQD2"/>
    <property type="match status" value="1"/>
</dbReference>
<dbReference type="RefSeq" id="WP_089524664.1">
    <property type="nucleotide sequence ID" value="NZ_NMUQ01000001.1"/>
</dbReference>
<dbReference type="InterPro" id="IPR050194">
    <property type="entry name" value="Glycosyltransferase_grp1"/>
</dbReference>
<organism evidence="3 4">
    <name type="scientific">Paenibacillus herberti</name>
    <dbReference type="NCBI Taxonomy" id="1619309"/>
    <lineage>
        <taxon>Bacteria</taxon>
        <taxon>Bacillati</taxon>
        <taxon>Bacillota</taxon>
        <taxon>Bacilli</taxon>
        <taxon>Bacillales</taxon>
        <taxon>Paenibacillaceae</taxon>
        <taxon>Paenibacillus</taxon>
    </lineage>
</organism>
<dbReference type="Proteomes" id="UP000215145">
    <property type="component" value="Unassembled WGS sequence"/>
</dbReference>